<feature type="domain" description="Glucose-methanol-choline oxidoreductase N-terminal" evidence="5">
    <location>
        <begin position="114"/>
        <end position="137"/>
    </location>
</feature>
<keyword evidence="2 3" id="KW-0274">FAD</keyword>
<dbReference type="EMBL" id="ML975149">
    <property type="protein sequence ID" value="KAF1817457.1"/>
    <property type="molecule type" value="Genomic_DNA"/>
</dbReference>
<dbReference type="GO" id="GO:0044550">
    <property type="term" value="P:secondary metabolite biosynthetic process"/>
    <property type="evidence" value="ECO:0007669"/>
    <property type="project" value="TreeGrafter"/>
</dbReference>
<evidence type="ECO:0000313" key="8">
    <source>
        <dbReference type="RefSeq" id="XP_033539088.1"/>
    </source>
</evidence>
<dbReference type="SUPFAM" id="SSF54373">
    <property type="entry name" value="FAD-linked reductases, C-terminal domain"/>
    <property type="match status" value="1"/>
</dbReference>
<reference evidence="8" key="3">
    <citation type="submission" date="2025-04" db="UniProtKB">
        <authorList>
            <consortium name="RefSeq"/>
        </authorList>
    </citation>
    <scope>IDENTIFICATION</scope>
    <source>
        <strain evidence="8">CBS 781.70</strain>
    </source>
</reference>
<evidence type="ECO:0000259" key="5">
    <source>
        <dbReference type="PROSITE" id="PS00623"/>
    </source>
</evidence>
<dbReference type="RefSeq" id="XP_033539088.1">
    <property type="nucleotide sequence ID" value="XM_033682387.1"/>
</dbReference>
<dbReference type="Proteomes" id="UP000504638">
    <property type="component" value="Unplaced"/>
</dbReference>
<dbReference type="InterPro" id="IPR036188">
    <property type="entry name" value="FAD/NAD-bd_sf"/>
</dbReference>
<dbReference type="InterPro" id="IPR007867">
    <property type="entry name" value="GMC_OxRtase_C"/>
</dbReference>
<comment type="similarity">
    <text evidence="1 3">Belongs to the GMC oxidoreductase family.</text>
</comment>
<proteinExistence type="inferred from homology"/>
<organism evidence="6">
    <name type="scientific">Eremomyces bilateralis CBS 781.70</name>
    <dbReference type="NCBI Taxonomy" id="1392243"/>
    <lineage>
        <taxon>Eukaryota</taxon>
        <taxon>Fungi</taxon>
        <taxon>Dikarya</taxon>
        <taxon>Ascomycota</taxon>
        <taxon>Pezizomycotina</taxon>
        <taxon>Dothideomycetes</taxon>
        <taxon>Dothideomycetes incertae sedis</taxon>
        <taxon>Eremomycetales</taxon>
        <taxon>Eremomycetaceae</taxon>
        <taxon>Eremomyces</taxon>
    </lineage>
</organism>
<feature type="binding site" evidence="2">
    <location>
        <position position="264"/>
    </location>
    <ligand>
        <name>FAD</name>
        <dbReference type="ChEBI" id="CHEBI:57692"/>
    </ligand>
</feature>
<evidence type="ECO:0000256" key="2">
    <source>
        <dbReference type="PIRSR" id="PIRSR000137-2"/>
    </source>
</evidence>
<dbReference type="Gene3D" id="3.30.560.10">
    <property type="entry name" value="Glucose Oxidase, domain 3"/>
    <property type="match status" value="1"/>
</dbReference>
<dbReference type="OrthoDB" id="269227at2759"/>
<evidence type="ECO:0000256" key="4">
    <source>
        <dbReference type="SAM" id="SignalP"/>
    </source>
</evidence>
<dbReference type="PROSITE" id="PS00623">
    <property type="entry name" value="GMC_OXRED_1"/>
    <property type="match status" value="1"/>
</dbReference>
<dbReference type="GO" id="GO:0050660">
    <property type="term" value="F:flavin adenine dinucleotide binding"/>
    <property type="evidence" value="ECO:0007669"/>
    <property type="project" value="InterPro"/>
</dbReference>
<dbReference type="PANTHER" id="PTHR11552:SF115">
    <property type="entry name" value="DEHYDROGENASE XPTC-RELATED"/>
    <property type="match status" value="1"/>
</dbReference>
<dbReference type="InterPro" id="IPR000172">
    <property type="entry name" value="GMC_OxRdtase_N"/>
</dbReference>
<evidence type="ECO:0000256" key="3">
    <source>
        <dbReference type="RuleBase" id="RU003968"/>
    </source>
</evidence>
<feature type="signal peptide" evidence="4">
    <location>
        <begin position="1"/>
        <end position="22"/>
    </location>
</feature>
<reference evidence="6 8" key="1">
    <citation type="submission" date="2020-01" db="EMBL/GenBank/DDBJ databases">
        <authorList>
            <consortium name="DOE Joint Genome Institute"/>
            <person name="Haridas S."/>
            <person name="Albert R."/>
            <person name="Binder M."/>
            <person name="Bloem J."/>
            <person name="Labutti K."/>
            <person name="Salamov A."/>
            <person name="Andreopoulos B."/>
            <person name="Baker S.E."/>
            <person name="Barry K."/>
            <person name="Bills G."/>
            <person name="Bluhm B.H."/>
            <person name="Cannon C."/>
            <person name="Castanera R."/>
            <person name="Culley D.E."/>
            <person name="Daum C."/>
            <person name="Ezra D."/>
            <person name="Gonzalez J.B."/>
            <person name="Henrissat B."/>
            <person name="Kuo A."/>
            <person name="Liang C."/>
            <person name="Lipzen A."/>
            <person name="Lutzoni F."/>
            <person name="Magnuson J."/>
            <person name="Mondo S."/>
            <person name="Nolan M."/>
            <person name="Ohm R."/>
            <person name="Pangilinan J."/>
            <person name="Park H.-J."/>
            <person name="Ramirez L."/>
            <person name="Alfaro M."/>
            <person name="Sun H."/>
            <person name="Tritt A."/>
            <person name="Yoshinaga Y."/>
            <person name="Zwiers L.-H."/>
            <person name="Turgeon B.G."/>
            <person name="Goodwin S.B."/>
            <person name="Spatafora J.W."/>
            <person name="Crous P.W."/>
            <person name="Grigoriev I.V."/>
        </authorList>
    </citation>
    <scope>NUCLEOTIDE SEQUENCE</scope>
    <source>
        <strain evidence="6 8">CBS 781.70</strain>
    </source>
</reference>
<reference evidence="8" key="2">
    <citation type="submission" date="2020-04" db="EMBL/GenBank/DDBJ databases">
        <authorList>
            <consortium name="NCBI Genome Project"/>
        </authorList>
    </citation>
    <scope>NUCLEOTIDE SEQUENCE</scope>
    <source>
        <strain evidence="8">CBS 781.70</strain>
    </source>
</reference>
<protein>
    <submittedName>
        <fullName evidence="6 8">Choline dehydrogenase</fullName>
    </submittedName>
</protein>
<keyword evidence="3" id="KW-0285">Flavoprotein</keyword>
<evidence type="ECO:0000313" key="6">
    <source>
        <dbReference type="EMBL" id="KAF1817457.1"/>
    </source>
</evidence>
<dbReference type="Pfam" id="PF00732">
    <property type="entry name" value="GMC_oxred_N"/>
    <property type="match status" value="1"/>
</dbReference>
<keyword evidence="4" id="KW-0732">Signal</keyword>
<accession>A0A6G1GH79</accession>
<dbReference type="Pfam" id="PF05199">
    <property type="entry name" value="GMC_oxred_C"/>
    <property type="match status" value="1"/>
</dbReference>
<gene>
    <name evidence="6 8" type="ORF">P152DRAFT_504692</name>
</gene>
<evidence type="ECO:0000256" key="1">
    <source>
        <dbReference type="ARBA" id="ARBA00010790"/>
    </source>
</evidence>
<dbReference type="GeneID" id="54422957"/>
<feature type="chain" id="PRO_5044632112" evidence="4">
    <location>
        <begin position="23"/>
        <end position="610"/>
    </location>
</feature>
<sequence length="610" mass="66177">MFCSALKFCTLLVLLTISGSSGTPNKLIERQTIEDEYDFVICGGGTAGLVLANRLSESGKHTVLVLEAGPEPTVVSAYKTPGGNQFLAGTAIDWSFYTLPQEHLGRRILPYHRGRGLGGSSTINGLYYGRGSASIYDKWAKLGNPGWGWDDVYPHFVKSTSFNPPDPKSGFDQSYQTWDPSAYSDGPLQIGFQGYVPPSGVGFIRACKSANIPIVEELNNGNGTGVKQGTGNLDARYRRSSSYDSFYQQAANRSNLNVLHYAPVTQIVTETGARNPKAKGAVFIDEETGLIHKVMARKEVILSMGVFHSPQLLMLSGIGPSAELEKFGISLVLINENIGQHLNDHSVFSIMAKAQPQASTSQMAASFDSLDQAQEQFYSNLSGPYTAPSGITNGFQIMSDSELKAIGAGEIILRGLTNQSHVEYLYESIWYPGGPTPFYIPKSNESYISLTASNLVALSRGNITLKSSSMADAPNINPNYYVDPTDRSIAIQSFKYLRKIFADPELAQFTTGPDNGEVSPGASVSNDDDDAIFEYVKSNTIPNWHASGTNQMLPLEKGGVVSPELKVYGVDNLRVVDCSVIPLLPDVNIVGPVYMIAEKGAEMIRREYGD</sequence>
<name>A0A6G1GH79_9PEZI</name>
<keyword evidence="7" id="KW-1185">Reference proteome</keyword>
<evidence type="ECO:0000313" key="7">
    <source>
        <dbReference type="Proteomes" id="UP000504638"/>
    </source>
</evidence>
<comment type="cofactor">
    <cofactor evidence="2">
        <name>FAD</name>
        <dbReference type="ChEBI" id="CHEBI:57692"/>
    </cofactor>
</comment>
<dbReference type="Gene3D" id="3.50.50.60">
    <property type="entry name" value="FAD/NAD(P)-binding domain"/>
    <property type="match status" value="1"/>
</dbReference>
<dbReference type="PIRSF" id="PIRSF000137">
    <property type="entry name" value="Alcohol_oxidase"/>
    <property type="match status" value="1"/>
</dbReference>
<feature type="binding site" evidence="2">
    <location>
        <begin position="544"/>
        <end position="545"/>
    </location>
    <ligand>
        <name>FAD</name>
        <dbReference type="ChEBI" id="CHEBI:57692"/>
    </ligand>
</feature>
<dbReference type="InterPro" id="IPR012132">
    <property type="entry name" value="GMC_OxRdtase"/>
</dbReference>
<dbReference type="PANTHER" id="PTHR11552">
    <property type="entry name" value="GLUCOSE-METHANOL-CHOLINE GMC OXIDOREDUCTASE"/>
    <property type="match status" value="1"/>
</dbReference>
<dbReference type="SUPFAM" id="SSF51905">
    <property type="entry name" value="FAD/NAD(P)-binding domain"/>
    <property type="match status" value="1"/>
</dbReference>
<dbReference type="AlphaFoldDB" id="A0A6G1GH79"/>
<dbReference type="GO" id="GO:0016614">
    <property type="term" value="F:oxidoreductase activity, acting on CH-OH group of donors"/>
    <property type="evidence" value="ECO:0007669"/>
    <property type="project" value="InterPro"/>
</dbReference>